<name>E1QKL8_DESB2</name>
<sequence>MLREHAPPPRRLGVLLIFVASARHQRSRAEVYIHDKFRRKNLPR</sequence>
<dbReference type="EMBL" id="CP002085">
    <property type="protein sequence ID" value="ADK86111.1"/>
    <property type="molecule type" value="Genomic_DNA"/>
</dbReference>
<dbReference type="AlphaFoldDB" id="E1QKL8"/>
<evidence type="ECO:0000313" key="2">
    <source>
        <dbReference type="Proteomes" id="UP000009047"/>
    </source>
</evidence>
<dbReference type="KEGG" id="dbr:Deba_2757"/>
<gene>
    <name evidence="1" type="ordered locus">Deba_2757</name>
</gene>
<dbReference type="STRING" id="644282.Deba_2757"/>
<evidence type="ECO:0000313" key="1">
    <source>
        <dbReference type="EMBL" id="ADK86111.1"/>
    </source>
</evidence>
<accession>E1QKL8</accession>
<proteinExistence type="predicted"/>
<dbReference type="Proteomes" id="UP000009047">
    <property type="component" value="Chromosome"/>
</dbReference>
<protein>
    <submittedName>
        <fullName evidence="1">Uncharacterized protein</fullName>
    </submittedName>
</protein>
<organism evidence="1 2">
    <name type="scientific">Desulfarculus baarsii (strain ATCC 33931 / DSM 2075 / LMG 7858 / VKM B-1802 / 2st14)</name>
    <dbReference type="NCBI Taxonomy" id="644282"/>
    <lineage>
        <taxon>Bacteria</taxon>
        <taxon>Pseudomonadati</taxon>
        <taxon>Thermodesulfobacteriota</taxon>
        <taxon>Desulfarculia</taxon>
        <taxon>Desulfarculales</taxon>
        <taxon>Desulfarculaceae</taxon>
        <taxon>Desulfarculus</taxon>
    </lineage>
</organism>
<reference evidence="1 2" key="1">
    <citation type="journal article" date="2010" name="Stand. Genomic Sci.">
        <title>Complete genome sequence of Desulfarculus baarsii type strain (2st14).</title>
        <authorList>
            <person name="Sun H."/>
            <person name="Spring S."/>
            <person name="Lapidus A."/>
            <person name="Davenport K."/>
            <person name="Del Rio T.G."/>
            <person name="Tice H."/>
            <person name="Nolan M."/>
            <person name="Copeland A."/>
            <person name="Cheng J.F."/>
            <person name="Lucas S."/>
            <person name="Tapia R."/>
            <person name="Goodwin L."/>
            <person name="Pitluck S."/>
            <person name="Ivanova N."/>
            <person name="Pagani I."/>
            <person name="Mavromatis K."/>
            <person name="Ovchinnikova G."/>
            <person name="Pati A."/>
            <person name="Chen A."/>
            <person name="Palaniappan K."/>
            <person name="Hauser L."/>
            <person name="Chang Y.J."/>
            <person name="Jeffries C.D."/>
            <person name="Detter J.C."/>
            <person name="Han C."/>
            <person name="Rohde M."/>
            <person name="Brambilla E."/>
            <person name="Goker M."/>
            <person name="Woyke T."/>
            <person name="Bristow J."/>
            <person name="Eisen J.A."/>
            <person name="Markowitz V."/>
            <person name="Hugenholtz P."/>
            <person name="Kyrpides N.C."/>
            <person name="Klenk H.P."/>
            <person name="Land M."/>
        </authorList>
    </citation>
    <scope>NUCLEOTIDE SEQUENCE [LARGE SCALE GENOMIC DNA]</scope>
    <source>
        <strain evidence="2">ATCC 33931 / DSM 2075 / LMG 7858 / VKM B-1802 / 2st14</strain>
    </source>
</reference>
<dbReference type="HOGENOM" id="CLU_3215287_0_0_7"/>
<keyword evidence="2" id="KW-1185">Reference proteome</keyword>